<dbReference type="Gene3D" id="3.30.2350.10">
    <property type="entry name" value="Pseudouridine synthase"/>
    <property type="match status" value="1"/>
</dbReference>
<dbReference type="InterPro" id="IPR020103">
    <property type="entry name" value="PsdUridine_synth_cat_dom_sf"/>
</dbReference>
<dbReference type="GO" id="GO:0003723">
    <property type="term" value="F:RNA binding"/>
    <property type="evidence" value="ECO:0007669"/>
    <property type="project" value="InterPro"/>
</dbReference>
<dbReference type="GO" id="GO:0140098">
    <property type="term" value="F:catalytic activity, acting on RNA"/>
    <property type="evidence" value="ECO:0007669"/>
    <property type="project" value="UniProtKB-ARBA"/>
</dbReference>
<evidence type="ECO:0000259" key="3">
    <source>
        <dbReference type="Pfam" id="PF00849"/>
    </source>
</evidence>
<dbReference type="InterPro" id="IPR050188">
    <property type="entry name" value="RluA_PseudoU_synthase"/>
</dbReference>
<organism evidence="4 5">
    <name type="scientific">Labilibaculum filiforme</name>
    <dbReference type="NCBI Taxonomy" id="1940526"/>
    <lineage>
        <taxon>Bacteria</taxon>
        <taxon>Pseudomonadati</taxon>
        <taxon>Bacteroidota</taxon>
        <taxon>Bacteroidia</taxon>
        <taxon>Marinilabiliales</taxon>
        <taxon>Marinifilaceae</taxon>
        <taxon>Labilibaculum</taxon>
    </lineage>
</organism>
<evidence type="ECO:0000256" key="1">
    <source>
        <dbReference type="ARBA" id="ARBA00010876"/>
    </source>
</evidence>
<comment type="similarity">
    <text evidence="1">Belongs to the pseudouridine synthase RluA family.</text>
</comment>
<accession>A0A2N3I2L6</accession>
<dbReference type="GO" id="GO:0000455">
    <property type="term" value="P:enzyme-directed rRNA pseudouridine synthesis"/>
    <property type="evidence" value="ECO:0007669"/>
    <property type="project" value="TreeGrafter"/>
</dbReference>
<feature type="domain" description="Pseudouridine synthase RsuA/RluA-like" evidence="3">
    <location>
        <begin position="28"/>
        <end position="179"/>
    </location>
</feature>
<dbReference type="SUPFAM" id="SSF55120">
    <property type="entry name" value="Pseudouridine synthase"/>
    <property type="match status" value="1"/>
</dbReference>
<sequence>MEESQKAQKKVKPRFQPRGCAILYEDQDIIVVEKVSGLLTMGSDRERTKTAYQHVTHYVKKGNPRSKNRIFIVHRLDKDTSGVLVFAKTEAAKVYLQTEWQSFSKTYIAVVEGQLAEKEGIIESYLTENSIHRVFSVKNPNKGKYAKTGYKVIRESKYFSMLEINLFTGRKNQIRVHFSEHGNPVAGDKMYGIKGKGVKRLALHSTSLTIQHPFTKKEMTFEAGTPGFFKQLMK</sequence>
<dbReference type="AlphaFoldDB" id="A0A2N3I2L6"/>
<dbReference type="Proteomes" id="UP000233535">
    <property type="component" value="Unassembled WGS sequence"/>
</dbReference>
<protein>
    <submittedName>
        <fullName evidence="4">RNA pseudouridine synthase</fullName>
    </submittedName>
</protein>
<dbReference type="PROSITE" id="PS01129">
    <property type="entry name" value="PSI_RLU"/>
    <property type="match status" value="1"/>
</dbReference>
<dbReference type="Pfam" id="PF00849">
    <property type="entry name" value="PseudoU_synth_2"/>
    <property type="match status" value="1"/>
</dbReference>
<dbReference type="PANTHER" id="PTHR21600:SF44">
    <property type="entry name" value="RIBOSOMAL LARGE SUBUNIT PSEUDOURIDINE SYNTHASE D"/>
    <property type="match status" value="1"/>
</dbReference>
<gene>
    <name evidence="4" type="ORF">BZG02_06560</name>
</gene>
<dbReference type="GO" id="GO:0009982">
    <property type="term" value="F:pseudouridine synthase activity"/>
    <property type="evidence" value="ECO:0007669"/>
    <property type="project" value="InterPro"/>
</dbReference>
<keyword evidence="2" id="KW-0413">Isomerase</keyword>
<name>A0A2N3I2L6_9BACT</name>
<reference evidence="4 5" key="1">
    <citation type="journal article" date="2017" name="Front. Microbiol.">
        <title>Labilibaculum manganireducens gen. nov., sp. nov. and Labilibaculum filiforme sp. nov., Novel Bacteroidetes Isolated from Subsurface Sediments of the Baltic Sea.</title>
        <authorList>
            <person name="Vandieken V."/>
            <person name="Marshall I.P."/>
            <person name="Niemann H."/>
            <person name="Engelen B."/>
            <person name="Cypionka H."/>
        </authorList>
    </citation>
    <scope>NUCLEOTIDE SEQUENCE [LARGE SCALE GENOMIC DNA]</scope>
    <source>
        <strain evidence="4 5">59.16B</strain>
    </source>
</reference>
<evidence type="ECO:0000256" key="2">
    <source>
        <dbReference type="ARBA" id="ARBA00023235"/>
    </source>
</evidence>
<evidence type="ECO:0000313" key="5">
    <source>
        <dbReference type="Proteomes" id="UP000233535"/>
    </source>
</evidence>
<dbReference type="EMBL" id="MVDD01000003">
    <property type="protein sequence ID" value="PKQ64547.1"/>
    <property type="molecule type" value="Genomic_DNA"/>
</dbReference>
<dbReference type="CDD" id="cd02869">
    <property type="entry name" value="PseudoU_synth_RluA_like"/>
    <property type="match status" value="1"/>
</dbReference>
<dbReference type="InterPro" id="IPR006224">
    <property type="entry name" value="PsdUridine_synth_RluA-like_CS"/>
</dbReference>
<dbReference type="OrthoDB" id="9796412at2"/>
<evidence type="ECO:0000313" key="4">
    <source>
        <dbReference type="EMBL" id="PKQ64547.1"/>
    </source>
</evidence>
<keyword evidence="5" id="KW-1185">Reference proteome</keyword>
<comment type="caution">
    <text evidence="4">The sequence shown here is derived from an EMBL/GenBank/DDBJ whole genome shotgun (WGS) entry which is preliminary data.</text>
</comment>
<dbReference type="InterPro" id="IPR006145">
    <property type="entry name" value="PsdUridine_synth_RsuA/RluA"/>
</dbReference>
<proteinExistence type="inferred from homology"/>
<dbReference type="PANTHER" id="PTHR21600">
    <property type="entry name" value="MITOCHONDRIAL RNA PSEUDOURIDINE SYNTHASE"/>
    <property type="match status" value="1"/>
</dbReference>